<comment type="pathway">
    <text evidence="1 11">Protein modification; protein neddylation.</text>
</comment>
<dbReference type="GO" id="GO:0045116">
    <property type="term" value="P:protein neddylation"/>
    <property type="evidence" value="ECO:0007669"/>
    <property type="project" value="UniProtKB-UniRule"/>
</dbReference>
<dbReference type="Proteomes" id="UP000009046">
    <property type="component" value="Unassembled WGS sequence"/>
</dbReference>
<dbReference type="CDD" id="cd01488">
    <property type="entry name" value="Uba3_RUB"/>
    <property type="match status" value="1"/>
</dbReference>
<dbReference type="Pfam" id="PF00899">
    <property type="entry name" value="ThiF"/>
    <property type="match status" value="1"/>
</dbReference>
<dbReference type="Gene3D" id="3.40.50.720">
    <property type="entry name" value="NAD(P)-binding Rossmann-like Domain"/>
    <property type="match status" value="1"/>
</dbReference>
<protein>
    <recommendedName>
        <fullName evidence="3 11">NEDD8-activating enzyme E1 catalytic subunit</fullName>
        <ecNumber evidence="8 11">6.2.1.64</ecNumber>
    </recommendedName>
</protein>
<dbReference type="FunFam" id="3.50.50.80:FF:000002">
    <property type="entry name" value="SUMO-activating enzyme subunit 2"/>
    <property type="match status" value="1"/>
</dbReference>
<comment type="catalytic activity">
    <reaction evidence="9 11">
        <text>ATP + [NEDD8 protein] + [E1 NEDD8-activating enzyme]-L-cysteine = AMP + diphosphate + [E1 NEDD8-activating enzyme]-S-[NEDD8 protein]-yl-L-cysteine.</text>
        <dbReference type="EC" id="6.2.1.64"/>
    </reaction>
</comment>
<keyword evidence="7 11" id="KW-0067">ATP-binding</keyword>
<dbReference type="eggNOG" id="KOG2015">
    <property type="taxonomic scope" value="Eukaryota"/>
</dbReference>
<evidence type="ECO:0000256" key="10">
    <source>
        <dbReference type="PROSITE-ProRule" id="PRU10132"/>
    </source>
</evidence>
<dbReference type="SMART" id="SM01181">
    <property type="entry name" value="E2_bind"/>
    <property type="match status" value="1"/>
</dbReference>
<keyword evidence="4 11" id="KW-0436">Ligase</keyword>
<dbReference type="PANTHER" id="PTHR10953:SF6">
    <property type="entry name" value="NEDD8-ACTIVATING ENZYME E1 CATALYTIC SUBUNIT"/>
    <property type="match status" value="1"/>
</dbReference>
<dbReference type="PANTHER" id="PTHR10953">
    <property type="entry name" value="UBIQUITIN-ACTIVATING ENZYME E1"/>
    <property type="match status" value="1"/>
</dbReference>
<dbReference type="InParanoid" id="E0VB43"/>
<keyword evidence="15" id="KW-1185">Reference proteome</keyword>
<comment type="similarity">
    <text evidence="2 11">Belongs to the ubiquitin-activating E1 family. UBA3 subfamily.</text>
</comment>
<dbReference type="EC" id="6.2.1.64" evidence="8 11"/>
<dbReference type="OrthoDB" id="5977743at2759"/>
<accession>E0VB43</accession>
<evidence type="ECO:0000313" key="13">
    <source>
        <dbReference type="EMBL" id="EEB10599.1"/>
    </source>
</evidence>
<dbReference type="FunFam" id="1.10.10.520:FF:000001">
    <property type="entry name" value="NEDD8-activating enzyme E1 catalytic subunit"/>
    <property type="match status" value="1"/>
</dbReference>
<dbReference type="InterPro" id="IPR023318">
    <property type="entry name" value="Ub_act_enz_dom_a_sf"/>
</dbReference>
<evidence type="ECO:0000256" key="5">
    <source>
        <dbReference type="ARBA" id="ARBA00022741"/>
    </source>
</evidence>
<organism>
    <name type="scientific">Pediculus humanus subsp. corporis</name>
    <name type="common">Body louse</name>
    <dbReference type="NCBI Taxonomy" id="121224"/>
    <lineage>
        <taxon>Eukaryota</taxon>
        <taxon>Metazoa</taxon>
        <taxon>Ecdysozoa</taxon>
        <taxon>Arthropoda</taxon>
        <taxon>Hexapoda</taxon>
        <taxon>Insecta</taxon>
        <taxon>Pterygota</taxon>
        <taxon>Neoptera</taxon>
        <taxon>Paraneoptera</taxon>
        <taxon>Psocodea</taxon>
        <taxon>Troctomorpha</taxon>
        <taxon>Phthiraptera</taxon>
        <taxon>Anoplura</taxon>
        <taxon>Pediculidae</taxon>
        <taxon>Pediculus</taxon>
    </lineage>
</organism>
<comment type="function">
    <text evidence="11">Catalytic subunit of the dimeric E1 enzyme, which activates NEDD8.</text>
</comment>
<feature type="active site" description="Glycyl thioester intermediate" evidence="10">
    <location>
        <position position="214"/>
    </location>
</feature>
<evidence type="ECO:0000313" key="14">
    <source>
        <dbReference type="EnsemblMetazoa" id="PHUM050970-PA"/>
    </source>
</evidence>
<dbReference type="PROSITE" id="PS00865">
    <property type="entry name" value="UBIQUITIN_ACTIVAT_2"/>
    <property type="match status" value="1"/>
</dbReference>
<dbReference type="OMA" id="PYLENYM"/>
<dbReference type="Pfam" id="PF08825">
    <property type="entry name" value="E2_bind"/>
    <property type="match status" value="1"/>
</dbReference>
<dbReference type="EMBL" id="DS235021">
    <property type="protein sequence ID" value="EEB10599.1"/>
    <property type="molecule type" value="Genomic_DNA"/>
</dbReference>
<dbReference type="UniPathway" id="UPA00885"/>
<evidence type="ECO:0000313" key="15">
    <source>
        <dbReference type="Proteomes" id="UP000009046"/>
    </source>
</evidence>
<dbReference type="InterPro" id="IPR030468">
    <property type="entry name" value="Uba3_N"/>
</dbReference>
<dbReference type="InterPro" id="IPR045886">
    <property type="entry name" value="ThiF/MoeB/HesA"/>
</dbReference>
<evidence type="ECO:0000256" key="7">
    <source>
        <dbReference type="ARBA" id="ARBA00022840"/>
    </source>
</evidence>
<dbReference type="InterPro" id="IPR033127">
    <property type="entry name" value="UBQ-activ_enz_E1_Cys_AS"/>
</dbReference>
<dbReference type="InterPro" id="IPR035985">
    <property type="entry name" value="Ubiquitin-activating_enz"/>
</dbReference>
<dbReference type="VEuPathDB" id="VectorBase:PHUM050970"/>
<dbReference type="AlphaFoldDB" id="E0VB43"/>
<evidence type="ECO:0000256" key="1">
    <source>
        <dbReference type="ARBA" id="ARBA00005032"/>
    </source>
</evidence>
<dbReference type="HOGENOM" id="CLU_013325_13_1_1"/>
<dbReference type="GO" id="GO:0032991">
    <property type="term" value="C:protein-containing complex"/>
    <property type="evidence" value="ECO:0007669"/>
    <property type="project" value="UniProtKB-ARBA"/>
</dbReference>
<feature type="domain" description="E2 binding" evidence="12">
    <location>
        <begin position="349"/>
        <end position="438"/>
    </location>
</feature>
<reference evidence="13" key="1">
    <citation type="submission" date="2007-04" db="EMBL/GenBank/DDBJ databases">
        <title>Annotation of Pediculus humanus corporis strain USDA.</title>
        <authorList>
            <person name="Kirkness E."/>
            <person name="Hannick L."/>
            <person name="Hass B."/>
            <person name="Bruggner R."/>
            <person name="Lawson D."/>
            <person name="Bidwell S."/>
            <person name="Joardar V."/>
            <person name="Caler E."/>
            <person name="Walenz B."/>
            <person name="Inman J."/>
            <person name="Schobel S."/>
            <person name="Galinsky K."/>
            <person name="Amedeo P."/>
            <person name="Strausberg R."/>
        </authorList>
    </citation>
    <scope>NUCLEOTIDE SEQUENCE</scope>
    <source>
        <strain evidence="13">USDA</strain>
    </source>
</reference>
<sequence length="445" mass="49825">MATVASNGPLNRRWSHLQKILDRSGPFCHPQFEPSPDNLAFLQETCKILVIGAGGLGCELLKNLALMGFKLIHVIDMDIIELSNLNRQFLFRVKDIGLSKAQVAAKFINERVPGCKVIPHFGKIQDFDENFYSSFHIIVCGLDSVVARRWINGMLISLLRYNDNGELDESSTIPLIDGGTEGFKGNARVILPGINACIDCTLDLFPPQITYPLCTIANTPRLPEHCIEYVKEIQWPKENPWNVTLDGDDPNHLNWIYEKASERASQFNIKGINYRLVQGVVKNIIPAVASTNAVIAAACVTEVFKLATYCCLPLNNYMMFNNVSGVYTYTYEAERKPDCLSCSQITKILKLENSSLKLKDLIKILCDKPDYQMKNPGITAVVKGKNKTLYLPLVESIEKVTRSNLTKSLVDLGLEEGSEIMVADITTPKTLIFRLNFKSNDIEMI</sequence>
<reference evidence="13" key="2">
    <citation type="submission" date="2007-04" db="EMBL/GenBank/DDBJ databases">
        <title>The genome of the human body louse.</title>
        <authorList>
            <consortium name="The Human Body Louse Genome Consortium"/>
            <person name="Kirkness E."/>
            <person name="Walenz B."/>
            <person name="Hass B."/>
            <person name="Bruggner R."/>
            <person name="Strausberg R."/>
        </authorList>
    </citation>
    <scope>NUCLEOTIDE SEQUENCE</scope>
    <source>
        <strain evidence="13">USDA</strain>
    </source>
</reference>
<dbReference type="EnsemblMetazoa" id="PHUM050970-RA">
    <property type="protein sequence ID" value="PHUM050970-PA"/>
    <property type="gene ID" value="PHUM050970"/>
</dbReference>
<dbReference type="Gene3D" id="3.10.290.20">
    <property type="entry name" value="Ubiquitin-like 2 activating enzyme e1b. Chain: B, domain 3"/>
    <property type="match status" value="1"/>
</dbReference>
<dbReference type="GO" id="GO:0005524">
    <property type="term" value="F:ATP binding"/>
    <property type="evidence" value="ECO:0007669"/>
    <property type="project" value="UniProtKB-UniRule"/>
</dbReference>
<dbReference type="GeneID" id="8232875"/>
<evidence type="ECO:0000256" key="11">
    <source>
        <dbReference type="RuleBase" id="RU368009"/>
    </source>
</evidence>
<dbReference type="GO" id="GO:0005737">
    <property type="term" value="C:cytoplasm"/>
    <property type="evidence" value="ECO:0007669"/>
    <property type="project" value="TreeGrafter"/>
</dbReference>
<evidence type="ECO:0000256" key="9">
    <source>
        <dbReference type="ARBA" id="ARBA00024626"/>
    </source>
</evidence>
<dbReference type="GO" id="GO:0019781">
    <property type="term" value="F:NEDD8 activating enzyme activity"/>
    <property type="evidence" value="ECO:0007669"/>
    <property type="project" value="UniProtKB-UniRule"/>
</dbReference>
<proteinExistence type="inferred from homology"/>
<name>E0VB43_PEDHC</name>
<dbReference type="InterPro" id="IPR000594">
    <property type="entry name" value="ThiF_NAD_FAD-bd"/>
</dbReference>
<dbReference type="STRING" id="121224.E0VB43"/>
<dbReference type="EMBL" id="AAZO01000603">
    <property type="status" value="NOT_ANNOTATED_CDS"/>
    <property type="molecule type" value="Genomic_DNA"/>
</dbReference>
<dbReference type="Gene3D" id="1.10.10.520">
    <property type="entry name" value="Ubiquitin activating enzymes (Uba3). Chain: B, domain 2"/>
    <property type="match status" value="1"/>
</dbReference>
<evidence type="ECO:0000256" key="8">
    <source>
        <dbReference type="ARBA" id="ARBA00023624"/>
    </source>
</evidence>
<gene>
    <name evidence="14" type="primary">8232875</name>
    <name evidence="13" type="ORF">Phum_PHUM050970</name>
</gene>
<dbReference type="InterPro" id="IPR014929">
    <property type="entry name" value="E2-binding"/>
</dbReference>
<dbReference type="FunCoup" id="E0VB43">
    <property type="interactions" value="2537"/>
</dbReference>
<dbReference type="GO" id="GO:0005634">
    <property type="term" value="C:nucleus"/>
    <property type="evidence" value="ECO:0007669"/>
    <property type="project" value="TreeGrafter"/>
</dbReference>
<evidence type="ECO:0000259" key="12">
    <source>
        <dbReference type="SMART" id="SM01181"/>
    </source>
</evidence>
<evidence type="ECO:0000256" key="6">
    <source>
        <dbReference type="ARBA" id="ARBA00022786"/>
    </source>
</evidence>
<dbReference type="SUPFAM" id="SSF69572">
    <property type="entry name" value="Activating enzymes of the ubiquitin-like proteins"/>
    <property type="match status" value="1"/>
</dbReference>
<evidence type="ECO:0000256" key="3">
    <source>
        <dbReference type="ARBA" id="ARBA00015203"/>
    </source>
</evidence>
<dbReference type="KEGG" id="phu:Phum_PHUM050970"/>
<dbReference type="CTD" id="8232875"/>
<keyword evidence="6 11" id="KW-0833">Ubl conjugation pathway</keyword>
<keyword evidence="5 11" id="KW-0547">Nucleotide-binding</keyword>
<evidence type="ECO:0000256" key="4">
    <source>
        <dbReference type="ARBA" id="ARBA00022598"/>
    </source>
</evidence>
<reference evidence="14" key="3">
    <citation type="submission" date="2020-05" db="UniProtKB">
        <authorList>
            <consortium name="EnsemblMetazoa"/>
        </authorList>
    </citation>
    <scope>IDENTIFICATION</scope>
    <source>
        <strain evidence="14">USDA</strain>
    </source>
</reference>
<evidence type="ECO:0000256" key="2">
    <source>
        <dbReference type="ARBA" id="ARBA00006310"/>
    </source>
</evidence>
<dbReference type="RefSeq" id="XP_002423337.1">
    <property type="nucleotide sequence ID" value="XM_002423292.1"/>
</dbReference>
<dbReference type="FunFam" id="3.10.290.20:FF:000001">
    <property type="entry name" value="NEDD8-activating enzyme E1 catalytic subunit, variant"/>
    <property type="match status" value="1"/>
</dbReference>